<evidence type="ECO:0000313" key="10">
    <source>
        <dbReference type="Proteomes" id="UP000320333"/>
    </source>
</evidence>
<keyword evidence="4 8" id="KW-0747">Spliceosome</keyword>
<evidence type="ECO:0000313" key="9">
    <source>
        <dbReference type="EMBL" id="TPX78702.1"/>
    </source>
</evidence>
<dbReference type="EMBL" id="QEAP01000001">
    <property type="protein sequence ID" value="TPX78702.1"/>
    <property type="molecule type" value="Genomic_DNA"/>
</dbReference>
<dbReference type="InterPro" id="IPR043701">
    <property type="entry name" value="Yju2"/>
</dbReference>
<comment type="function">
    <text evidence="8">Part of the spliceosome which catalyzes two sequential transesterification reactions, first the excision of the non-coding intron from pre-mRNA and then the ligation of the coding exons to form the mature mRNA. Plays a role in stabilizing the structure of the spliceosome catalytic core and docking of the branch helix into the active site, producing 5'-exon and lariat intron-3'-intermediates.</text>
</comment>
<dbReference type="InterPro" id="IPR007590">
    <property type="entry name" value="Saf4/Yju2"/>
</dbReference>
<proteinExistence type="inferred from homology"/>
<evidence type="ECO:0000256" key="7">
    <source>
        <dbReference type="ARBA" id="ARBA00023242"/>
    </source>
</evidence>
<evidence type="ECO:0000256" key="5">
    <source>
        <dbReference type="ARBA" id="ARBA00022833"/>
    </source>
</evidence>
<evidence type="ECO:0000256" key="4">
    <source>
        <dbReference type="ARBA" id="ARBA00022728"/>
    </source>
</evidence>
<dbReference type="GO" id="GO:0000349">
    <property type="term" value="P:generation of catalytic spliceosome for first transesterification step"/>
    <property type="evidence" value="ECO:0007669"/>
    <property type="project" value="UniProtKB-UniRule"/>
</dbReference>
<dbReference type="PANTHER" id="PTHR12111">
    <property type="entry name" value="SPLICING FACTOR YJU2"/>
    <property type="match status" value="1"/>
</dbReference>
<evidence type="ECO:0000256" key="6">
    <source>
        <dbReference type="ARBA" id="ARBA00023187"/>
    </source>
</evidence>
<name>A0A507FR18_9FUNG</name>
<dbReference type="HAMAP" id="MF_03226">
    <property type="entry name" value="YJU2"/>
    <property type="match status" value="1"/>
</dbReference>
<keyword evidence="2" id="KW-0507">mRNA processing</keyword>
<dbReference type="OrthoDB" id="674963at2759"/>
<dbReference type="AlphaFoldDB" id="A0A507FR18"/>
<evidence type="ECO:0000256" key="2">
    <source>
        <dbReference type="ARBA" id="ARBA00022664"/>
    </source>
</evidence>
<comment type="similarity">
    <text evidence="8">Belongs to the CWC16 family. YJU2 subfamily.</text>
</comment>
<dbReference type="GO" id="GO:0046872">
    <property type="term" value="F:metal ion binding"/>
    <property type="evidence" value="ECO:0007669"/>
    <property type="project" value="UniProtKB-KW"/>
</dbReference>
<comment type="caution">
    <text evidence="9">The sequence shown here is derived from an EMBL/GenBank/DDBJ whole genome shotgun (WGS) entry which is preliminary data.</text>
</comment>
<keyword evidence="7 8" id="KW-0539">Nucleus</keyword>
<feature type="binding site" evidence="8">
    <location>
        <position position="80"/>
    </location>
    <ligand>
        <name>Zn(2+)</name>
        <dbReference type="ChEBI" id="CHEBI:29105"/>
    </ligand>
</feature>
<dbReference type="GO" id="GO:0071006">
    <property type="term" value="C:U2-type catalytic step 1 spliceosome"/>
    <property type="evidence" value="ECO:0007669"/>
    <property type="project" value="UniProtKB-UniRule"/>
</dbReference>
<feature type="binding site" evidence="8">
    <location>
        <position position="43"/>
    </location>
    <ligand>
        <name>Zn(2+)</name>
        <dbReference type="ChEBI" id="CHEBI:29105"/>
    </ligand>
</feature>
<keyword evidence="3 8" id="KW-0479">Metal-binding</keyword>
<comment type="subunit">
    <text evidence="8">Component of the spliceosome. Present in the activated B complex, the catalytically activated B* complex which catalyzes the branching, the catalytic step 1 C complex catalyzing the exon ligation, and the postcatalytic P complex containing the ligated exons (mRNA) and the excised lariat intron.</text>
</comment>
<keyword evidence="6" id="KW-0508">mRNA splicing</keyword>
<evidence type="ECO:0000256" key="3">
    <source>
        <dbReference type="ARBA" id="ARBA00022723"/>
    </source>
</evidence>
<organism evidence="9 10">
    <name type="scientific">Chytriomyces confervae</name>
    <dbReference type="NCBI Taxonomy" id="246404"/>
    <lineage>
        <taxon>Eukaryota</taxon>
        <taxon>Fungi</taxon>
        <taxon>Fungi incertae sedis</taxon>
        <taxon>Chytridiomycota</taxon>
        <taxon>Chytridiomycota incertae sedis</taxon>
        <taxon>Chytridiomycetes</taxon>
        <taxon>Chytridiales</taxon>
        <taxon>Chytriomycetaceae</taxon>
        <taxon>Chytriomyces</taxon>
    </lineage>
</organism>
<keyword evidence="10" id="KW-1185">Reference proteome</keyword>
<evidence type="ECO:0000256" key="8">
    <source>
        <dbReference type="HAMAP-Rule" id="MF_03226"/>
    </source>
</evidence>
<dbReference type="Proteomes" id="UP000320333">
    <property type="component" value="Unassembled WGS sequence"/>
</dbReference>
<sequence length="346" mass="38609">MSERKVLNKYFPPDFDPAKIPRRKMAADAQHKVRLMAPFSMRCSTCGDYVYKGKKFNARKEKVEGEHYLGIQIFRFYIRCPKCSAEITFKTDPQNTDYVCEHGAQRNFEPWREETDVTELQRQEKEKEEENNPMKALENRTVDSKREMDILDALDEIRTKNAGNERVDVDAVLGRLQDSQRRKVERILKQQEDEDEAMAKAVFQSGSDGLFVRRLAEEEDEAGVSVSTDGGTLDIVPTPTSSFAHIDSLESTKPVVSVSDWAPAVAKRSLSGATKRDSGDLFGLSIVANKSKKGKTSATLKNLSEGSRTVAAKNVLVQNSVKEKAVAVAPTSIISGLASYDSEDSD</sequence>
<feature type="binding site" evidence="8">
    <location>
        <position position="46"/>
    </location>
    <ligand>
        <name>Zn(2+)</name>
        <dbReference type="ChEBI" id="CHEBI:29105"/>
    </ligand>
</feature>
<gene>
    <name evidence="9" type="ORF">CcCBS67573_g00020</name>
</gene>
<accession>A0A507FR18</accession>
<keyword evidence="5 8" id="KW-0862">Zinc</keyword>
<reference evidence="9 10" key="1">
    <citation type="journal article" date="2019" name="Sci. Rep.">
        <title>Comparative genomics of chytrid fungi reveal insights into the obligate biotrophic and pathogenic lifestyle of Synchytrium endobioticum.</title>
        <authorList>
            <person name="van de Vossenberg B.T.L.H."/>
            <person name="Warris S."/>
            <person name="Nguyen H.D.T."/>
            <person name="van Gent-Pelzer M.P.E."/>
            <person name="Joly D.L."/>
            <person name="van de Geest H.C."/>
            <person name="Bonants P.J.M."/>
            <person name="Smith D.S."/>
            <person name="Levesque C.A."/>
            <person name="van der Lee T.A.J."/>
        </authorList>
    </citation>
    <scope>NUCLEOTIDE SEQUENCE [LARGE SCALE GENOMIC DNA]</scope>
    <source>
        <strain evidence="9 10">CBS 675.73</strain>
    </source>
</reference>
<dbReference type="STRING" id="246404.A0A507FR18"/>
<protein>
    <recommendedName>
        <fullName evidence="8">Splicing factor YJU2</fullName>
    </recommendedName>
</protein>
<dbReference type="PANTHER" id="PTHR12111:SF1">
    <property type="entry name" value="SPLICING FACTOR YJU2"/>
    <property type="match status" value="1"/>
</dbReference>
<dbReference type="Pfam" id="PF04502">
    <property type="entry name" value="Saf4_Yju2"/>
    <property type="match status" value="1"/>
</dbReference>
<feature type="binding site" evidence="8">
    <location>
        <position position="83"/>
    </location>
    <ligand>
        <name>Zn(2+)</name>
        <dbReference type="ChEBI" id="CHEBI:29105"/>
    </ligand>
</feature>
<evidence type="ECO:0000256" key="1">
    <source>
        <dbReference type="ARBA" id="ARBA00004123"/>
    </source>
</evidence>
<comment type="subcellular location">
    <subcellularLocation>
        <location evidence="1 8">Nucleus</location>
    </subcellularLocation>
</comment>